<dbReference type="EnsemblPlants" id="EMT09000">
    <property type="protein sequence ID" value="EMT09000"/>
    <property type="gene ID" value="F775_06815"/>
</dbReference>
<dbReference type="InterPro" id="IPR044965">
    <property type="entry name" value="Glyco_hydro_17_plant"/>
</dbReference>
<proteinExistence type="predicted"/>
<dbReference type="GO" id="GO:0005975">
    <property type="term" value="P:carbohydrate metabolic process"/>
    <property type="evidence" value="ECO:0007669"/>
    <property type="project" value="InterPro"/>
</dbReference>
<sequence>MLRERWQGCVFILVLLLLSNAASGTSLGDNTMLPTETEDSPSDLAKIVQSSKQTKQARVCGGADHRLLRSLANTGAEVMVTVPNSRLQHMAEFREEARLWVAANVAPFLPATMITHAQDRASSQEGEHHFSRHLK</sequence>
<protein>
    <submittedName>
        <fullName evidence="1">Glucan endo-1,3-beta-glucosidase 4</fullName>
    </submittedName>
</protein>
<dbReference type="Gene3D" id="3.20.20.80">
    <property type="entry name" value="Glycosidases"/>
    <property type="match status" value="1"/>
</dbReference>
<evidence type="ECO:0000313" key="1">
    <source>
        <dbReference type="EnsemblPlants" id="EMT09000"/>
    </source>
</evidence>
<name>M8B5W0_AEGTA</name>
<dbReference type="SUPFAM" id="SSF51445">
    <property type="entry name" value="(Trans)glycosidases"/>
    <property type="match status" value="1"/>
</dbReference>
<dbReference type="PANTHER" id="PTHR32227">
    <property type="entry name" value="GLUCAN ENDO-1,3-BETA-GLUCOSIDASE BG1-RELATED-RELATED"/>
    <property type="match status" value="1"/>
</dbReference>
<organism evidence="1">
    <name type="scientific">Aegilops tauschii</name>
    <name type="common">Tausch's goatgrass</name>
    <name type="synonym">Aegilops squarrosa</name>
    <dbReference type="NCBI Taxonomy" id="37682"/>
    <lineage>
        <taxon>Eukaryota</taxon>
        <taxon>Viridiplantae</taxon>
        <taxon>Streptophyta</taxon>
        <taxon>Embryophyta</taxon>
        <taxon>Tracheophyta</taxon>
        <taxon>Spermatophyta</taxon>
        <taxon>Magnoliopsida</taxon>
        <taxon>Liliopsida</taxon>
        <taxon>Poales</taxon>
        <taxon>Poaceae</taxon>
        <taxon>BOP clade</taxon>
        <taxon>Pooideae</taxon>
        <taxon>Triticodae</taxon>
        <taxon>Triticeae</taxon>
        <taxon>Triticinae</taxon>
        <taxon>Aegilops</taxon>
    </lineage>
</organism>
<accession>M8B5W0</accession>
<dbReference type="AlphaFoldDB" id="M8B5W0"/>
<dbReference type="GO" id="GO:0004553">
    <property type="term" value="F:hydrolase activity, hydrolyzing O-glycosyl compounds"/>
    <property type="evidence" value="ECO:0007669"/>
    <property type="project" value="InterPro"/>
</dbReference>
<reference evidence="1" key="1">
    <citation type="submission" date="2015-06" db="UniProtKB">
        <authorList>
            <consortium name="EnsemblPlants"/>
        </authorList>
    </citation>
    <scope>IDENTIFICATION</scope>
</reference>
<dbReference type="InterPro" id="IPR017853">
    <property type="entry name" value="GH"/>
</dbReference>